<dbReference type="AlphaFoldDB" id="A0A0C3B406"/>
<sequence>MLLWIRGALTPQEIRDRIMDPESDFQKKMVEYLESVHKGEFITGSLEDVKKNVDIAELDDEYKNPTETLPIPPPLQCNQNECGECKSCKENSLWQTQFNSTVDDILFRSNLHKFTGCMSNKWGKCKAHFPRKTFEHTEVDMNNGALNIKKGESMLNTVTAEVTYLIRSNTDVTSLLSGTAIKAVVAYVSDYISKSALKTYLIFEAVKNVF</sequence>
<dbReference type="STRING" id="765440.A0A0C3B406"/>
<protein>
    <submittedName>
        <fullName evidence="1">Uncharacterized protein</fullName>
    </submittedName>
</protein>
<keyword evidence="2" id="KW-1185">Reference proteome</keyword>
<name>A0A0C3B406_PILCF</name>
<dbReference type="Proteomes" id="UP000054166">
    <property type="component" value="Unassembled WGS sequence"/>
</dbReference>
<gene>
    <name evidence="1" type="ORF">PILCRDRAFT_31729</name>
</gene>
<dbReference type="EMBL" id="KN833175">
    <property type="protein sequence ID" value="KIM72007.1"/>
    <property type="molecule type" value="Genomic_DNA"/>
</dbReference>
<evidence type="ECO:0000313" key="2">
    <source>
        <dbReference type="Proteomes" id="UP000054166"/>
    </source>
</evidence>
<organism evidence="1 2">
    <name type="scientific">Piloderma croceum (strain F 1598)</name>
    <dbReference type="NCBI Taxonomy" id="765440"/>
    <lineage>
        <taxon>Eukaryota</taxon>
        <taxon>Fungi</taxon>
        <taxon>Dikarya</taxon>
        <taxon>Basidiomycota</taxon>
        <taxon>Agaricomycotina</taxon>
        <taxon>Agaricomycetes</taxon>
        <taxon>Agaricomycetidae</taxon>
        <taxon>Atheliales</taxon>
        <taxon>Atheliaceae</taxon>
        <taxon>Piloderma</taxon>
    </lineage>
</organism>
<evidence type="ECO:0000313" key="1">
    <source>
        <dbReference type="EMBL" id="KIM72007.1"/>
    </source>
</evidence>
<feature type="non-terminal residue" evidence="1">
    <location>
        <position position="210"/>
    </location>
</feature>
<dbReference type="OrthoDB" id="3229882at2759"/>
<dbReference type="InParanoid" id="A0A0C3B406"/>
<dbReference type="HOGENOM" id="CLU_034012_0_0_1"/>
<accession>A0A0C3B406</accession>
<reference evidence="1 2" key="1">
    <citation type="submission" date="2014-04" db="EMBL/GenBank/DDBJ databases">
        <authorList>
            <consortium name="DOE Joint Genome Institute"/>
            <person name="Kuo A."/>
            <person name="Tarkka M."/>
            <person name="Buscot F."/>
            <person name="Kohler A."/>
            <person name="Nagy L.G."/>
            <person name="Floudas D."/>
            <person name="Copeland A."/>
            <person name="Barry K.W."/>
            <person name="Cichocki N."/>
            <person name="Veneault-Fourrey C."/>
            <person name="LaButti K."/>
            <person name="Lindquist E.A."/>
            <person name="Lipzen A."/>
            <person name="Lundell T."/>
            <person name="Morin E."/>
            <person name="Murat C."/>
            <person name="Sun H."/>
            <person name="Tunlid A."/>
            <person name="Henrissat B."/>
            <person name="Grigoriev I.V."/>
            <person name="Hibbett D.S."/>
            <person name="Martin F."/>
            <person name="Nordberg H.P."/>
            <person name="Cantor M.N."/>
            <person name="Hua S.X."/>
        </authorList>
    </citation>
    <scope>NUCLEOTIDE SEQUENCE [LARGE SCALE GENOMIC DNA]</scope>
    <source>
        <strain evidence="1 2">F 1598</strain>
    </source>
</reference>
<reference evidence="2" key="2">
    <citation type="submission" date="2015-01" db="EMBL/GenBank/DDBJ databases">
        <title>Evolutionary Origins and Diversification of the Mycorrhizal Mutualists.</title>
        <authorList>
            <consortium name="DOE Joint Genome Institute"/>
            <consortium name="Mycorrhizal Genomics Consortium"/>
            <person name="Kohler A."/>
            <person name="Kuo A."/>
            <person name="Nagy L.G."/>
            <person name="Floudas D."/>
            <person name="Copeland A."/>
            <person name="Barry K.W."/>
            <person name="Cichocki N."/>
            <person name="Veneault-Fourrey C."/>
            <person name="LaButti K."/>
            <person name="Lindquist E.A."/>
            <person name="Lipzen A."/>
            <person name="Lundell T."/>
            <person name="Morin E."/>
            <person name="Murat C."/>
            <person name="Riley R."/>
            <person name="Ohm R."/>
            <person name="Sun H."/>
            <person name="Tunlid A."/>
            <person name="Henrissat B."/>
            <person name="Grigoriev I.V."/>
            <person name="Hibbett D.S."/>
            <person name="Martin F."/>
        </authorList>
    </citation>
    <scope>NUCLEOTIDE SEQUENCE [LARGE SCALE GENOMIC DNA]</scope>
    <source>
        <strain evidence="2">F 1598</strain>
    </source>
</reference>
<proteinExistence type="predicted"/>